<dbReference type="GO" id="GO:0005829">
    <property type="term" value="C:cytosol"/>
    <property type="evidence" value="ECO:0007669"/>
    <property type="project" value="TreeGrafter"/>
</dbReference>
<protein>
    <submittedName>
        <fullName evidence="4">ADP-ribose pyrophosphatase</fullName>
    </submittedName>
</protein>
<dbReference type="InterPro" id="IPR015797">
    <property type="entry name" value="NUDIX_hydrolase-like_dom_sf"/>
</dbReference>
<dbReference type="Gene3D" id="3.90.79.10">
    <property type="entry name" value="Nucleoside Triphosphate Pyrophosphohydrolase"/>
    <property type="match status" value="1"/>
</dbReference>
<dbReference type="RefSeq" id="WP_091281268.1">
    <property type="nucleotide sequence ID" value="NZ_JABAPK010000006.1"/>
</dbReference>
<dbReference type="SUPFAM" id="SSF55811">
    <property type="entry name" value="Nudix"/>
    <property type="match status" value="1"/>
</dbReference>
<keyword evidence="5" id="KW-1185">Reference proteome</keyword>
<evidence type="ECO:0000259" key="3">
    <source>
        <dbReference type="PROSITE" id="PS51462"/>
    </source>
</evidence>
<sequence>MRLYPTVAGDIELKDIQAPEHVAMLTSEHKFGGPIFDIYDDQIKFAAGDVANRQYMTHDDAVAIVAVRPFGPSWEVMLINQYRHAPRQLMWEVPAGLCDVPGEEKKRAARRELAEETGYVANGWLELISFYASAGVSDEKVTVFLASDVSIGSKNNFEKIEEEREITVHWVDIRNIIQAIFRGDLTSPALVAGVLAANEYLRSQTFRP</sequence>
<dbReference type="Proteomes" id="UP000214355">
    <property type="component" value="Chromosome I"/>
</dbReference>
<dbReference type="AlphaFoldDB" id="A0A1H2LIT5"/>
<dbReference type="STRING" id="131112.SAMN04489737_1305"/>
<feature type="domain" description="Nudix hydrolase" evidence="3">
    <location>
        <begin position="57"/>
        <end position="196"/>
    </location>
</feature>
<gene>
    <name evidence="4" type="ORF">SAMN04489737_1305</name>
</gene>
<dbReference type="PANTHER" id="PTHR11839:SF18">
    <property type="entry name" value="NUDIX HYDROLASE DOMAIN-CONTAINING PROTEIN"/>
    <property type="match status" value="1"/>
</dbReference>
<evidence type="ECO:0000313" key="4">
    <source>
        <dbReference type="EMBL" id="SDU80762.1"/>
    </source>
</evidence>
<dbReference type="InterPro" id="IPR000086">
    <property type="entry name" value="NUDIX_hydrolase_dom"/>
</dbReference>
<dbReference type="OrthoDB" id="9806150at2"/>
<evidence type="ECO:0000256" key="1">
    <source>
        <dbReference type="ARBA" id="ARBA00001946"/>
    </source>
</evidence>
<comment type="cofactor">
    <cofactor evidence="1">
        <name>Mg(2+)</name>
        <dbReference type="ChEBI" id="CHEBI:18420"/>
    </cofactor>
</comment>
<organism evidence="4 5">
    <name type="scientific">Arcanobacterium phocae</name>
    <dbReference type="NCBI Taxonomy" id="131112"/>
    <lineage>
        <taxon>Bacteria</taxon>
        <taxon>Bacillati</taxon>
        <taxon>Actinomycetota</taxon>
        <taxon>Actinomycetes</taxon>
        <taxon>Actinomycetales</taxon>
        <taxon>Actinomycetaceae</taxon>
        <taxon>Arcanobacterium</taxon>
    </lineage>
</organism>
<dbReference type="GO" id="GO:0006753">
    <property type="term" value="P:nucleoside phosphate metabolic process"/>
    <property type="evidence" value="ECO:0007669"/>
    <property type="project" value="TreeGrafter"/>
</dbReference>
<dbReference type="GO" id="GO:0019693">
    <property type="term" value="P:ribose phosphate metabolic process"/>
    <property type="evidence" value="ECO:0007669"/>
    <property type="project" value="TreeGrafter"/>
</dbReference>
<proteinExistence type="predicted"/>
<dbReference type="GO" id="GO:0016787">
    <property type="term" value="F:hydrolase activity"/>
    <property type="evidence" value="ECO:0007669"/>
    <property type="project" value="UniProtKB-KW"/>
</dbReference>
<dbReference type="EMBL" id="LT629804">
    <property type="protein sequence ID" value="SDU80762.1"/>
    <property type="molecule type" value="Genomic_DNA"/>
</dbReference>
<accession>A0A1H2LIT5</accession>
<evidence type="ECO:0000256" key="2">
    <source>
        <dbReference type="ARBA" id="ARBA00022801"/>
    </source>
</evidence>
<dbReference type="GeneID" id="65345038"/>
<dbReference type="Pfam" id="PF00293">
    <property type="entry name" value="NUDIX"/>
    <property type="match status" value="1"/>
</dbReference>
<evidence type="ECO:0000313" key="5">
    <source>
        <dbReference type="Proteomes" id="UP000214355"/>
    </source>
</evidence>
<dbReference type="PANTHER" id="PTHR11839">
    <property type="entry name" value="UDP/ADP-SUGAR PYROPHOSPHATASE"/>
    <property type="match status" value="1"/>
</dbReference>
<reference evidence="5" key="1">
    <citation type="submission" date="2016-10" db="EMBL/GenBank/DDBJ databases">
        <authorList>
            <person name="Varghese N."/>
            <person name="Submissions S."/>
        </authorList>
    </citation>
    <scope>NUCLEOTIDE SEQUENCE [LARGE SCALE GENOMIC DNA]</scope>
    <source>
        <strain evidence="5">DSM 10002</strain>
    </source>
</reference>
<dbReference type="PROSITE" id="PS51462">
    <property type="entry name" value="NUDIX"/>
    <property type="match status" value="1"/>
</dbReference>
<keyword evidence="2" id="KW-0378">Hydrolase</keyword>
<name>A0A1H2LIT5_9ACTO</name>